<sequence length="62" mass="7157">MSAIQMYKQWYRHMNMCPVMSDMSVHEVLQSSGSTSAAPRESVAEQPYFSWIFFYSGGNKLK</sequence>
<reference evidence="1" key="1">
    <citation type="submission" date="2014-11" db="EMBL/GenBank/DDBJ databases">
        <authorList>
            <person name="Amaro Gonzalez C."/>
        </authorList>
    </citation>
    <scope>NUCLEOTIDE SEQUENCE</scope>
</reference>
<organism evidence="1">
    <name type="scientific">Anguilla anguilla</name>
    <name type="common">European freshwater eel</name>
    <name type="synonym">Muraena anguilla</name>
    <dbReference type="NCBI Taxonomy" id="7936"/>
    <lineage>
        <taxon>Eukaryota</taxon>
        <taxon>Metazoa</taxon>
        <taxon>Chordata</taxon>
        <taxon>Craniata</taxon>
        <taxon>Vertebrata</taxon>
        <taxon>Euteleostomi</taxon>
        <taxon>Actinopterygii</taxon>
        <taxon>Neopterygii</taxon>
        <taxon>Teleostei</taxon>
        <taxon>Anguilliformes</taxon>
        <taxon>Anguillidae</taxon>
        <taxon>Anguilla</taxon>
    </lineage>
</organism>
<proteinExistence type="predicted"/>
<evidence type="ECO:0000313" key="1">
    <source>
        <dbReference type="EMBL" id="JAI05569.1"/>
    </source>
</evidence>
<reference evidence="1" key="2">
    <citation type="journal article" date="2015" name="Fish Shellfish Immunol.">
        <title>Early steps in the European eel (Anguilla anguilla)-Vibrio vulnificus interaction in the gills: Role of the RtxA13 toxin.</title>
        <authorList>
            <person name="Callol A."/>
            <person name="Pajuelo D."/>
            <person name="Ebbesson L."/>
            <person name="Teles M."/>
            <person name="MacKenzie S."/>
            <person name="Amaro C."/>
        </authorList>
    </citation>
    <scope>NUCLEOTIDE SEQUENCE</scope>
</reference>
<protein>
    <submittedName>
        <fullName evidence="1">Uncharacterized protein</fullName>
    </submittedName>
</protein>
<name>A0A0E9XV44_ANGAN</name>
<accession>A0A0E9XV44</accession>
<dbReference type="EMBL" id="GBXM01003009">
    <property type="protein sequence ID" value="JAI05569.1"/>
    <property type="molecule type" value="Transcribed_RNA"/>
</dbReference>
<dbReference type="AlphaFoldDB" id="A0A0E9XV44"/>